<proteinExistence type="inferred from homology"/>
<evidence type="ECO:0000256" key="7">
    <source>
        <dbReference type="ARBA" id="ARBA00035898"/>
    </source>
</evidence>
<comment type="catalytic activity">
    <reaction evidence="7">
        <text>3-dehydro-L-erythronate + ATP = 3-dehydro-4-O-phospho-L-erythronate + ADP + H(+)</text>
        <dbReference type="Rhea" id="RHEA:52552"/>
        <dbReference type="ChEBI" id="CHEBI:15378"/>
        <dbReference type="ChEBI" id="CHEBI:30616"/>
        <dbReference type="ChEBI" id="CHEBI:136592"/>
        <dbReference type="ChEBI" id="CHEBI:136670"/>
        <dbReference type="ChEBI" id="CHEBI:456216"/>
        <dbReference type="EC" id="2.7.1.217"/>
    </reaction>
</comment>
<evidence type="ECO:0000256" key="1">
    <source>
        <dbReference type="ARBA" id="ARBA00005715"/>
    </source>
</evidence>
<dbReference type="OrthoDB" id="191465at2"/>
<evidence type="ECO:0000313" key="15">
    <source>
        <dbReference type="EMBL" id="SNT47309.1"/>
    </source>
</evidence>
<evidence type="ECO:0000259" key="13">
    <source>
        <dbReference type="Pfam" id="PF07005"/>
    </source>
</evidence>
<keyword evidence="4" id="KW-0418">Kinase</keyword>
<sequence>MIGAIADDFTGATDIAVAFRRQGLKTTIIFRLDEKTVLSDSDAVVIALKIRTIDAVDAVDRALTALHWLQARGAKQILYKYCSTFDSRPDGNIGPVVDALSRSLNARHVIFVPASPQHGRTQYMGHLFVDRTLLSESPMRHHPLTPMRQSHLPTVLSEQTEHDVALIDHRAVAQGPEHIVSLLKEFDTPGSYVLIDALDENDLRTIGSACANDVLITGAAGLAAAVGEAHARHLGKQPDYDHSNIGHELFPAVALAGSCSARTLEQIEFMKHQGHPAHLLNALETPDADLLAHRALGWYDEQTHAAGPLIYSSLPPTQLHITQQHLGTARASSILEAAMGLIASGLVDRGARRLIVAGGETSGAVVTALNIDGGVIGPEAATGVPWIRTTGTKPIDLLLKSGNFGEPDLLTKSVGKENS</sequence>
<keyword evidence="6" id="KW-0119">Carbohydrate metabolism</keyword>
<accession>A0A239MZK0</accession>
<dbReference type="Gene3D" id="3.40.980.20">
    <property type="entry name" value="Four-carbon acid sugar kinase, nucleotide binding domain"/>
    <property type="match status" value="1"/>
</dbReference>
<name>A0A239MZK0_9NOCA</name>
<evidence type="ECO:0000256" key="11">
    <source>
        <dbReference type="ARBA" id="ARBA00039461"/>
    </source>
</evidence>
<dbReference type="InterPro" id="IPR037051">
    <property type="entry name" value="4-carb_acid_sugar_kinase_N_sf"/>
</dbReference>
<dbReference type="SUPFAM" id="SSF142764">
    <property type="entry name" value="YgbK-like"/>
    <property type="match status" value="1"/>
</dbReference>
<evidence type="ECO:0000313" key="16">
    <source>
        <dbReference type="Proteomes" id="UP000198327"/>
    </source>
</evidence>
<dbReference type="Proteomes" id="UP000198327">
    <property type="component" value="Unassembled WGS sequence"/>
</dbReference>
<feature type="domain" description="Four-carbon acid sugar kinase nucleotide binding" evidence="14">
    <location>
        <begin position="253"/>
        <end position="410"/>
    </location>
</feature>
<dbReference type="GO" id="GO:0005524">
    <property type="term" value="F:ATP binding"/>
    <property type="evidence" value="ECO:0007669"/>
    <property type="project" value="UniProtKB-KW"/>
</dbReference>
<evidence type="ECO:0000256" key="3">
    <source>
        <dbReference type="ARBA" id="ARBA00022741"/>
    </source>
</evidence>
<evidence type="ECO:0000256" key="9">
    <source>
        <dbReference type="ARBA" id="ARBA00037335"/>
    </source>
</evidence>
<evidence type="ECO:0000256" key="6">
    <source>
        <dbReference type="ARBA" id="ARBA00023277"/>
    </source>
</evidence>
<keyword evidence="2" id="KW-0808">Transferase</keyword>
<evidence type="ECO:0000259" key="14">
    <source>
        <dbReference type="Pfam" id="PF17042"/>
    </source>
</evidence>
<keyword evidence="3" id="KW-0547">Nucleotide-binding</keyword>
<dbReference type="Pfam" id="PF07005">
    <property type="entry name" value="SBD_N"/>
    <property type="match status" value="1"/>
</dbReference>
<dbReference type="Gene3D" id="3.40.50.10840">
    <property type="entry name" value="Putative sugar-binding, N-terminal domain"/>
    <property type="match status" value="1"/>
</dbReference>
<dbReference type="AlphaFoldDB" id="A0A239MZK0"/>
<keyword evidence="16" id="KW-1185">Reference proteome</keyword>
<evidence type="ECO:0000256" key="8">
    <source>
        <dbReference type="ARBA" id="ARBA00036346"/>
    </source>
</evidence>
<organism evidence="15 16">
    <name type="scientific">Rhodococcoides kyotonense</name>
    <dbReference type="NCBI Taxonomy" id="398843"/>
    <lineage>
        <taxon>Bacteria</taxon>
        <taxon>Bacillati</taxon>
        <taxon>Actinomycetota</taxon>
        <taxon>Actinomycetes</taxon>
        <taxon>Mycobacteriales</taxon>
        <taxon>Nocardiaceae</taxon>
        <taxon>Rhodococcoides</taxon>
    </lineage>
</organism>
<gene>
    <name evidence="15" type="ORF">SAMN05421642_12429</name>
</gene>
<evidence type="ECO:0000256" key="4">
    <source>
        <dbReference type="ARBA" id="ARBA00022777"/>
    </source>
</evidence>
<dbReference type="Pfam" id="PF17042">
    <property type="entry name" value="NBD_C"/>
    <property type="match status" value="1"/>
</dbReference>
<dbReference type="InterPro" id="IPR050007">
    <property type="entry name" value="OtnK"/>
</dbReference>
<dbReference type="InterPro" id="IPR042213">
    <property type="entry name" value="NBD_C_sf"/>
</dbReference>
<dbReference type="NCBIfam" id="NF043035">
    <property type="entry name" value="OxoTetrKin"/>
    <property type="match status" value="1"/>
</dbReference>
<evidence type="ECO:0000256" key="5">
    <source>
        <dbReference type="ARBA" id="ARBA00022840"/>
    </source>
</evidence>
<protein>
    <recommendedName>
        <fullName evidence="11">3-oxo-tetronate kinase</fullName>
        <ecNumber evidence="10">2.7.1.217</ecNumber>
    </recommendedName>
    <alternativeName>
        <fullName evidence="12">3-dehydrotetronate 4-kinase</fullName>
    </alternativeName>
</protein>
<dbReference type="RefSeq" id="WP_089251970.1">
    <property type="nucleotide sequence ID" value="NZ_FZOW01000024.1"/>
</dbReference>
<keyword evidence="5" id="KW-0067">ATP-binding</keyword>
<dbReference type="GO" id="GO:0016301">
    <property type="term" value="F:kinase activity"/>
    <property type="evidence" value="ECO:0007669"/>
    <property type="project" value="UniProtKB-KW"/>
</dbReference>
<dbReference type="InterPro" id="IPR031475">
    <property type="entry name" value="NBD_C"/>
</dbReference>
<evidence type="ECO:0000256" key="10">
    <source>
        <dbReference type="ARBA" id="ARBA00039095"/>
    </source>
</evidence>
<dbReference type="EC" id="2.7.1.217" evidence="10"/>
<dbReference type="EMBL" id="FZOW01000024">
    <property type="protein sequence ID" value="SNT47309.1"/>
    <property type="molecule type" value="Genomic_DNA"/>
</dbReference>
<comment type="similarity">
    <text evidence="1">Belongs to the four-carbon acid sugar kinase family.</text>
</comment>
<comment type="catalytic activity">
    <reaction evidence="8">
        <text>3-dehydro-D-erythronate + ATP = 3-dehydro-4-O-phospho-D-erythronate + ADP + H(+)</text>
        <dbReference type="Rhea" id="RHEA:52556"/>
        <dbReference type="ChEBI" id="CHEBI:15378"/>
        <dbReference type="ChEBI" id="CHEBI:30616"/>
        <dbReference type="ChEBI" id="CHEBI:57958"/>
        <dbReference type="ChEBI" id="CHEBI:136593"/>
        <dbReference type="ChEBI" id="CHEBI:456216"/>
        <dbReference type="EC" id="2.7.1.217"/>
    </reaction>
</comment>
<evidence type="ECO:0000256" key="12">
    <source>
        <dbReference type="ARBA" id="ARBA00041377"/>
    </source>
</evidence>
<feature type="domain" description="Four-carbon acid sugar kinase N-terminal" evidence="13">
    <location>
        <begin position="2"/>
        <end position="225"/>
    </location>
</feature>
<reference evidence="16" key="1">
    <citation type="submission" date="2017-06" db="EMBL/GenBank/DDBJ databases">
        <authorList>
            <person name="Varghese N."/>
            <person name="Submissions S."/>
        </authorList>
    </citation>
    <scope>NUCLEOTIDE SEQUENCE [LARGE SCALE GENOMIC DNA]</scope>
    <source>
        <strain evidence="16">JCM 23211</strain>
    </source>
</reference>
<comment type="function">
    <text evidence="9">Catalyzes the ATP-dependent phosphorylation of 3-oxo-tetronate to 3-oxo-tetronate 4-phosphate.</text>
</comment>
<evidence type="ECO:0000256" key="2">
    <source>
        <dbReference type="ARBA" id="ARBA00022679"/>
    </source>
</evidence>
<dbReference type="InterPro" id="IPR010737">
    <property type="entry name" value="4-carb_acid_sugar_kinase_N"/>
</dbReference>